<proteinExistence type="predicted"/>
<reference evidence="3" key="1">
    <citation type="submission" date="2016-11" db="UniProtKB">
        <authorList>
            <consortium name="WormBaseParasite"/>
        </authorList>
    </citation>
    <scope>IDENTIFICATION</scope>
</reference>
<keyword evidence="2" id="KW-1185">Reference proteome</keyword>
<accession>A0A1I8F9A4</accession>
<evidence type="ECO:0000256" key="1">
    <source>
        <dbReference type="SAM" id="MobiDB-lite"/>
    </source>
</evidence>
<evidence type="ECO:0000313" key="2">
    <source>
        <dbReference type="Proteomes" id="UP000095280"/>
    </source>
</evidence>
<organism evidence="2 3">
    <name type="scientific">Macrostomum lignano</name>
    <dbReference type="NCBI Taxonomy" id="282301"/>
    <lineage>
        <taxon>Eukaryota</taxon>
        <taxon>Metazoa</taxon>
        <taxon>Spiralia</taxon>
        <taxon>Lophotrochozoa</taxon>
        <taxon>Platyhelminthes</taxon>
        <taxon>Rhabditophora</taxon>
        <taxon>Macrostomorpha</taxon>
        <taxon>Macrostomida</taxon>
        <taxon>Macrostomidae</taxon>
        <taxon>Macrostomum</taxon>
    </lineage>
</organism>
<name>A0A1I8F9A4_9PLAT</name>
<protein>
    <submittedName>
        <fullName evidence="3">RING-type domain-containing protein</fullName>
    </submittedName>
</protein>
<feature type="region of interest" description="Disordered" evidence="1">
    <location>
        <begin position="447"/>
        <end position="483"/>
    </location>
</feature>
<sequence length="628" mass="68314">PPGAQTVAPSDEVTPYAAGCFRRAARLRGRSQPGRQFVPRDGTGSSAEMVEIYWPEASERTGRSVVRSLQALSVSVVGDVLGPAMDGIGGLVADYPRGCGGEQKHGGLRSPRSFIYPVLRSAGSEQLRHGPPPAPEGRWTPWRTHGYQKGADATADGTDGSYTRFRQGRRKRAERLADCLRAAARPSSSRWTPAAVTGRQTRCYMFLLSARQETPSGRFTEAREGARVAGHQPARTLWKLLPALRRTPEWSAAAAVSNRCLAAPPASTSLSWEFKVSGWRDLTTRMTWRWPPTSYGGADLAGEGGDATKSLAKARLGGLQCLAESEVTAYGVLTALLAESSSEAAAAKAALPALQWLVSQADGPGRRLPRHAEDVQSTRGRIPRAIRRLRHGHWGLGPTRARIEIFAKAAAVAAPNSSTVVNIEPDESSRCSRAVCLAAATPPAEFSSVTVPRPRAPGASPWRPRGAGSSNLRDPERRSPRCRLDGELRASRLRLAAPRRCHQERPSHSACGARASRHAGHRLLAGGVHQSWCCARGLQLLRRGPLQIVFYFDRFASSRPGGGDVPVLDVQPQKITLQKYYNPELVNTVFYLDPALQSVGRCQPVQTVRDVRRRRRHEPKRPGQYNLA</sequence>
<feature type="compositionally biased region" description="Basic and acidic residues" evidence="1">
    <location>
        <begin position="473"/>
        <end position="483"/>
    </location>
</feature>
<dbReference type="AlphaFoldDB" id="A0A1I8F9A4"/>
<dbReference type="WBParaSite" id="maker-unitig_25419-snap-gene-0.1-mRNA-1">
    <property type="protein sequence ID" value="maker-unitig_25419-snap-gene-0.1-mRNA-1"/>
    <property type="gene ID" value="maker-unitig_25419-snap-gene-0.1"/>
</dbReference>
<evidence type="ECO:0000313" key="3">
    <source>
        <dbReference type="WBParaSite" id="maker-unitig_25419-snap-gene-0.1-mRNA-1"/>
    </source>
</evidence>
<dbReference type="Proteomes" id="UP000095280">
    <property type="component" value="Unplaced"/>
</dbReference>